<reference evidence="1" key="2">
    <citation type="submission" date="2023-03" db="EMBL/GenBank/DDBJ databases">
        <authorList>
            <person name="Inwood S.N."/>
            <person name="Skelly J.G."/>
            <person name="Guhlin J."/>
            <person name="Harrop T.W.R."/>
            <person name="Goldson S.G."/>
            <person name="Dearden P.K."/>
        </authorList>
    </citation>
    <scope>NUCLEOTIDE SEQUENCE</scope>
    <source>
        <strain evidence="1">Irish</strain>
        <tissue evidence="1">Whole body</tissue>
    </source>
</reference>
<protein>
    <submittedName>
        <fullName evidence="1">Uncharacterized protein</fullName>
    </submittedName>
</protein>
<sequence>MLFQTFGKIGFNNSERIFCIAWIYWSLVLVSIFQGKLIHDIAAPPYHNDINSLRAFYKTNLTLMTKRWEQDMELMENNSFDKKPSTKMVVLQRSFYIPIIILACVALSSVQGLNKLQKIARMHEKSRLLKPVIKKHLEEVDEASPLHIIIDLKVNGIILNSLLIEYMQSRSSYLWNSEKLIPKNVESCAVINKVVGIYSDFTHIRPLDQRKFFDKLWRPRARFAIWITGLSNEVIIQTLLEHFWSLDCLNVAVFTSAKSFKVVRFTYNPFIFGPHGRGQLMRARKYHRLFPDKLKNLHGYEIPISVYHVVPNAILAHYTTLKGARGSAVELINYFASLMNFTIVLKSSPLPLSSYTRNLPQEKYNKTMIGPVGDIINRRSDFLANGQLLELASDLDLEFLYPLNNIQTLIAVPYDQELSSIAR</sequence>
<gene>
    <name evidence="1" type="ORF">PV328_012093</name>
</gene>
<keyword evidence="2" id="KW-1185">Reference proteome</keyword>
<feature type="non-terminal residue" evidence="1">
    <location>
        <position position="423"/>
    </location>
</feature>
<evidence type="ECO:0000313" key="2">
    <source>
        <dbReference type="Proteomes" id="UP001168990"/>
    </source>
</evidence>
<dbReference type="AlphaFoldDB" id="A0AA39EZK1"/>
<evidence type="ECO:0000313" key="1">
    <source>
        <dbReference type="EMBL" id="KAK0156943.1"/>
    </source>
</evidence>
<dbReference type="Proteomes" id="UP001168990">
    <property type="component" value="Unassembled WGS sequence"/>
</dbReference>
<proteinExistence type="predicted"/>
<comment type="caution">
    <text evidence="1">The sequence shown here is derived from an EMBL/GenBank/DDBJ whole genome shotgun (WGS) entry which is preliminary data.</text>
</comment>
<organism evidence="1 2">
    <name type="scientific">Microctonus aethiopoides</name>
    <dbReference type="NCBI Taxonomy" id="144406"/>
    <lineage>
        <taxon>Eukaryota</taxon>
        <taxon>Metazoa</taxon>
        <taxon>Ecdysozoa</taxon>
        <taxon>Arthropoda</taxon>
        <taxon>Hexapoda</taxon>
        <taxon>Insecta</taxon>
        <taxon>Pterygota</taxon>
        <taxon>Neoptera</taxon>
        <taxon>Endopterygota</taxon>
        <taxon>Hymenoptera</taxon>
        <taxon>Apocrita</taxon>
        <taxon>Ichneumonoidea</taxon>
        <taxon>Braconidae</taxon>
        <taxon>Euphorinae</taxon>
        <taxon>Microctonus</taxon>
    </lineage>
</organism>
<reference evidence="1" key="1">
    <citation type="journal article" date="2023" name="bioRxiv">
        <title>Scaffold-level genome assemblies of two parasitoid biocontrol wasps reveal the parthenogenesis mechanism and an associated novel virus.</title>
        <authorList>
            <person name="Inwood S."/>
            <person name="Skelly J."/>
            <person name="Guhlin J."/>
            <person name="Harrop T."/>
            <person name="Goldson S."/>
            <person name="Dearden P."/>
        </authorList>
    </citation>
    <scope>NUCLEOTIDE SEQUENCE</scope>
    <source>
        <strain evidence="1">Irish</strain>
        <tissue evidence="1">Whole body</tissue>
    </source>
</reference>
<dbReference type="EMBL" id="JAQQBS010001910">
    <property type="protein sequence ID" value="KAK0156943.1"/>
    <property type="molecule type" value="Genomic_DNA"/>
</dbReference>
<name>A0AA39EZK1_9HYME</name>
<accession>A0AA39EZK1</accession>